<dbReference type="GO" id="GO:0071111">
    <property type="term" value="F:cyclic-guanylate-specific phosphodiesterase activity"/>
    <property type="evidence" value="ECO:0007669"/>
    <property type="project" value="InterPro"/>
</dbReference>
<dbReference type="PANTHER" id="PTHR33121:SF79">
    <property type="entry name" value="CYCLIC DI-GMP PHOSPHODIESTERASE PDED-RELATED"/>
    <property type="match status" value="1"/>
</dbReference>
<dbReference type="InterPro" id="IPR001633">
    <property type="entry name" value="EAL_dom"/>
</dbReference>
<dbReference type="PROSITE" id="PS50883">
    <property type="entry name" value="EAL"/>
    <property type="match status" value="1"/>
</dbReference>
<dbReference type="CDD" id="cd01948">
    <property type="entry name" value="EAL"/>
    <property type="match status" value="1"/>
</dbReference>
<evidence type="ECO:0000256" key="1">
    <source>
        <dbReference type="SAM" id="MobiDB-lite"/>
    </source>
</evidence>
<dbReference type="RefSeq" id="WP_218561593.1">
    <property type="nucleotide sequence ID" value="NZ_CP076642.1"/>
</dbReference>
<dbReference type="Pfam" id="PF00990">
    <property type="entry name" value="GGDEF"/>
    <property type="match status" value="1"/>
</dbReference>
<keyword evidence="5" id="KW-1185">Reference proteome</keyword>
<feature type="region of interest" description="Disordered" evidence="1">
    <location>
        <begin position="608"/>
        <end position="635"/>
    </location>
</feature>
<dbReference type="AlphaFoldDB" id="A0A975YLN0"/>
<evidence type="ECO:0000313" key="5">
    <source>
        <dbReference type="Proteomes" id="UP000694232"/>
    </source>
</evidence>
<dbReference type="InterPro" id="IPR003018">
    <property type="entry name" value="GAF"/>
</dbReference>
<dbReference type="Pfam" id="PF00563">
    <property type="entry name" value="EAL"/>
    <property type="match status" value="1"/>
</dbReference>
<gene>
    <name evidence="4" type="ORF">KNV97_04070</name>
</gene>
<evidence type="ECO:0000259" key="2">
    <source>
        <dbReference type="PROSITE" id="PS50883"/>
    </source>
</evidence>
<feature type="compositionally biased region" description="Polar residues" evidence="1">
    <location>
        <begin position="612"/>
        <end position="635"/>
    </location>
</feature>
<proteinExistence type="predicted"/>
<dbReference type="KEGG" id="vos:KNV97_04070"/>
<feature type="domain" description="GGDEF" evidence="3">
    <location>
        <begin position="207"/>
        <end position="336"/>
    </location>
</feature>
<dbReference type="NCBIfam" id="TIGR00254">
    <property type="entry name" value="GGDEF"/>
    <property type="match status" value="1"/>
</dbReference>
<dbReference type="InterPro" id="IPR050706">
    <property type="entry name" value="Cyclic-di-GMP_PDE-like"/>
</dbReference>
<dbReference type="InterPro" id="IPR000160">
    <property type="entry name" value="GGDEF_dom"/>
</dbReference>
<dbReference type="Proteomes" id="UP000694232">
    <property type="component" value="Chromosome 2"/>
</dbReference>
<name>A0A975YLN0_9VIBR</name>
<dbReference type="PROSITE" id="PS50887">
    <property type="entry name" value="GGDEF"/>
    <property type="match status" value="1"/>
</dbReference>
<organism evidence="4 5">
    <name type="scientific">Vibrio ostreae</name>
    <dbReference type="NCBI Taxonomy" id="2841925"/>
    <lineage>
        <taxon>Bacteria</taxon>
        <taxon>Pseudomonadati</taxon>
        <taxon>Pseudomonadota</taxon>
        <taxon>Gammaproteobacteria</taxon>
        <taxon>Vibrionales</taxon>
        <taxon>Vibrionaceae</taxon>
        <taxon>Vibrio</taxon>
    </lineage>
</organism>
<accession>A0A975YLN0</accession>
<feature type="domain" description="EAL" evidence="2">
    <location>
        <begin position="345"/>
        <end position="605"/>
    </location>
</feature>
<evidence type="ECO:0000313" key="4">
    <source>
        <dbReference type="EMBL" id="QXO15601.1"/>
    </source>
</evidence>
<dbReference type="EMBL" id="CP076642">
    <property type="protein sequence ID" value="QXO15601.1"/>
    <property type="molecule type" value="Genomic_DNA"/>
</dbReference>
<dbReference type="PANTHER" id="PTHR33121">
    <property type="entry name" value="CYCLIC DI-GMP PHOSPHODIESTERASE PDEF"/>
    <property type="match status" value="1"/>
</dbReference>
<evidence type="ECO:0000259" key="3">
    <source>
        <dbReference type="PROSITE" id="PS50887"/>
    </source>
</evidence>
<dbReference type="Pfam" id="PF01590">
    <property type="entry name" value="GAF"/>
    <property type="match status" value="1"/>
</dbReference>
<dbReference type="SMART" id="SM00052">
    <property type="entry name" value="EAL"/>
    <property type="match status" value="1"/>
</dbReference>
<sequence length="635" mass="72496">MTTTSLARNAVSLETINELLLLEEHALLDRAARVLHSHFSTFCTCIVELDKSHYKAHPLSYAAGMELKVSPCYQLKGTPCEQVAKSKQEFCLFPSQVSKIFPFDDFLADNQIESYIGVPLRTNNGEVLGILISTFTETMHDEGSMVEYHRIIARIIVHSLRNKWLSERSDSLVNQLSYEVSHDNLTNLMNRNYLSDKLERLVETSSEPFTLAYLDIDNFKAINDLYGHYIGDQIIRFVANSILQCVREENLTFRIAGDEFAFITYSSDPLKICRSILDKLEQGYFDPSHRIKVSLSIGIAKKGPEAISADQLILNASLALKDCKQSRSSQIRCYDTHLSSQYHRRTQIIDALRSELDKTSVTEAEIFIVVQPIVQRGQSDWNYYEVLARWNHHSMGFISPVEFIEAAEQSGLIIELGERIVELACEAKAALEAELGYKVKLGLNCSAYELTNSTRYLNHLMHTLNRYQFAPHEFTIELTETVLLSQTNEVKYILDRLRELGFTVALDDFGTGYSSLNYIHSYPIDCIKIDASFIRNMLCNENSERVVWLIIQLAKQLQVDLVAEGVESQDELDKLYSMGCEQIQGYFFSKPDRPAHIAQLWRENRAKLAGTRSENAEQTSRPDQSNHPDQNNYRD</sequence>
<dbReference type="SMART" id="SM00267">
    <property type="entry name" value="GGDEF"/>
    <property type="match status" value="1"/>
</dbReference>
<protein>
    <submittedName>
        <fullName evidence="4">EAL domain-containing protein</fullName>
    </submittedName>
</protein>
<reference evidence="4" key="1">
    <citation type="submission" date="2021-06" db="EMBL/GenBank/DDBJ databases">
        <title>Vibrio nov. sp., novel gut bacterium isolated from Yellow Sea oyster.</title>
        <authorList>
            <person name="Muhammad N."/>
            <person name="Nguyen T.H."/>
            <person name="Lee Y.-J."/>
            <person name="Ko J."/>
            <person name="Kim S.-G."/>
        </authorList>
    </citation>
    <scope>NUCLEOTIDE SEQUENCE</scope>
    <source>
        <strain evidence="4">OG9-811</strain>
    </source>
</reference>
<dbReference type="CDD" id="cd01949">
    <property type="entry name" value="GGDEF"/>
    <property type="match status" value="1"/>
</dbReference>